<dbReference type="PANTHER" id="PTHR42781">
    <property type="entry name" value="SPERMIDINE/PUTRESCINE IMPORT ATP-BINDING PROTEIN POTA"/>
    <property type="match status" value="1"/>
</dbReference>
<dbReference type="InterPro" id="IPR003593">
    <property type="entry name" value="AAA+_ATPase"/>
</dbReference>
<dbReference type="InterPro" id="IPR017871">
    <property type="entry name" value="ABC_transporter-like_CS"/>
</dbReference>
<feature type="domain" description="ABC transporter" evidence="4">
    <location>
        <begin position="4"/>
        <end position="234"/>
    </location>
</feature>
<dbReference type="InterPro" id="IPR003439">
    <property type="entry name" value="ABC_transporter-like_ATP-bd"/>
</dbReference>
<keyword evidence="1" id="KW-0813">Transport</keyword>
<dbReference type="RefSeq" id="WP_086278864.1">
    <property type="nucleotide sequence ID" value="NZ_CP147248.1"/>
</dbReference>
<dbReference type="EMBL" id="CP147248">
    <property type="protein sequence ID" value="WYJ86129.1"/>
    <property type="molecule type" value="Genomic_DNA"/>
</dbReference>
<dbReference type="InterPro" id="IPR027417">
    <property type="entry name" value="P-loop_NTPase"/>
</dbReference>
<dbReference type="PROSITE" id="PS50893">
    <property type="entry name" value="ABC_TRANSPORTER_2"/>
    <property type="match status" value="1"/>
</dbReference>
<evidence type="ECO:0000313" key="5">
    <source>
        <dbReference type="EMBL" id="WYJ86129.1"/>
    </source>
</evidence>
<evidence type="ECO:0000256" key="1">
    <source>
        <dbReference type="ARBA" id="ARBA00022448"/>
    </source>
</evidence>
<protein>
    <recommendedName>
        <fullName evidence="4">ABC transporter domain-containing protein</fullName>
    </recommendedName>
</protein>
<evidence type="ECO:0000313" key="6">
    <source>
        <dbReference type="Proteomes" id="UP000195080"/>
    </source>
</evidence>
<accession>A0ABZ2T7N1</accession>
<keyword evidence="6" id="KW-1185">Reference proteome</keyword>
<reference evidence="6" key="1">
    <citation type="submission" date="2017-05" db="EMBL/GenBank/DDBJ databases">
        <title>The Genome Sequence of EEnterococcus faecalis 9F2_4866.</title>
        <authorList>
            <consortium name="The Broad Institute Genomics Platform"/>
            <consortium name="The Broad Institute Genomic Center for Infectious Diseases"/>
            <person name="Earl A."/>
            <person name="Manson A."/>
            <person name="Schwartman J."/>
            <person name="Gilmore M."/>
            <person name="Abouelleil A."/>
            <person name="Cao P."/>
            <person name="Chapman S."/>
            <person name="Cusick C."/>
            <person name="Shea T."/>
            <person name="Young S."/>
            <person name="Neafsey D."/>
            <person name="Nusbaum C."/>
            <person name="Birren B."/>
        </authorList>
    </citation>
    <scope>NUCLEOTIDE SEQUENCE [LARGE SCALE GENOMIC DNA]</scope>
    <source>
        <strain evidence="6">12C11_DIV0727</strain>
    </source>
</reference>
<evidence type="ECO:0000256" key="2">
    <source>
        <dbReference type="ARBA" id="ARBA00022741"/>
    </source>
</evidence>
<gene>
    <name evidence="5" type="ORF">A5866_001207</name>
</gene>
<keyword evidence="2" id="KW-0547">Nucleotide-binding</keyword>
<evidence type="ECO:0000256" key="3">
    <source>
        <dbReference type="ARBA" id="ARBA00022840"/>
    </source>
</evidence>
<organism evidence="5 6">
    <name type="scientific">Candidatus Enterococcus lemimoniae</name>
    <dbReference type="NCBI Taxonomy" id="1834167"/>
    <lineage>
        <taxon>Bacteria</taxon>
        <taxon>Bacillati</taxon>
        <taxon>Bacillota</taxon>
        <taxon>Bacilli</taxon>
        <taxon>Lactobacillales</taxon>
        <taxon>Enterococcaceae</taxon>
        <taxon>Enterococcus</taxon>
    </lineage>
</organism>
<sequence length="333" mass="37953">MSYLRLENLSLSFDNKPVLNDISLSVKKGELVTLLGPSGCGKSTLLRTIAGLEIPEAGTIYLDNVEIQEKASRERNIGMVFQQYALFPTMTVYDNVAFGLNVKKVNRKQVRAKVEKILELVELTEFSDRHVPQLSGGQQQRVALARALVVEPKLLLLDEPLSALDARIRKQLQLEIRLIQKELGITMIFVTHDQEEAMRISDRIYVLSEGELKQVSSPKELYSQPKSQFVAEFIGDYNQIQLTDLIGKIDFNQSDKYFARPEIISFQQIPDSIGVNVVYEQEIILGNIIRYQFKTKEQKLLFVDRLNNGENFSVETIEKLFIPECELLAIKDL</sequence>
<keyword evidence="3" id="KW-0067">ATP-binding</keyword>
<dbReference type="Proteomes" id="UP000195080">
    <property type="component" value="Chromosome"/>
</dbReference>
<dbReference type="Gene3D" id="3.40.50.300">
    <property type="entry name" value="P-loop containing nucleotide triphosphate hydrolases"/>
    <property type="match status" value="1"/>
</dbReference>
<dbReference type="Pfam" id="PF00005">
    <property type="entry name" value="ABC_tran"/>
    <property type="match status" value="1"/>
</dbReference>
<dbReference type="SMART" id="SM00382">
    <property type="entry name" value="AAA"/>
    <property type="match status" value="1"/>
</dbReference>
<dbReference type="PANTHER" id="PTHR42781:SF4">
    <property type="entry name" value="SPERMIDINE_PUTRESCINE IMPORT ATP-BINDING PROTEIN POTA"/>
    <property type="match status" value="1"/>
</dbReference>
<proteinExistence type="predicted"/>
<dbReference type="InterPro" id="IPR050093">
    <property type="entry name" value="ABC_SmlMolc_Importer"/>
</dbReference>
<dbReference type="PROSITE" id="PS00211">
    <property type="entry name" value="ABC_TRANSPORTER_1"/>
    <property type="match status" value="1"/>
</dbReference>
<evidence type="ECO:0000259" key="4">
    <source>
        <dbReference type="PROSITE" id="PS50893"/>
    </source>
</evidence>
<name>A0ABZ2T7N1_9ENTE</name>
<dbReference type="SUPFAM" id="SSF52540">
    <property type="entry name" value="P-loop containing nucleoside triphosphate hydrolases"/>
    <property type="match status" value="1"/>
</dbReference>